<proteinExistence type="predicted"/>
<gene>
    <name evidence="2" type="primary">Piso0_005630</name>
    <name evidence="2" type="ORF">GNLVRS01_PISO0N19131g</name>
</gene>
<feature type="transmembrane region" description="Helical" evidence="1">
    <location>
        <begin position="38"/>
        <end position="57"/>
    </location>
</feature>
<keyword evidence="1" id="KW-0472">Membrane</keyword>
<dbReference type="PANTHER" id="PTHR12822:SF2">
    <property type="entry name" value="PROTEIN YIPF"/>
    <property type="match status" value="1"/>
</dbReference>
<keyword evidence="1" id="KW-1133">Transmembrane helix</keyword>
<sequence length="176" mass="19852">MFISSTGSNLLSAWLHGKTGDDKYRFTFDLLTLSASLFYGYNFLCPLILYLSTTYILKFPQRLSLTQLISIYGYTNVLWFPITLVNFLIVLTVDNSKHHVVLNVIEWFFVLVSGAVTGASNLLKTTSVIKKNCFILAENSTAVNASNLHFRIMVVLAVAHFIFTLLVKISFFGIYT</sequence>
<evidence type="ECO:0000313" key="2">
    <source>
        <dbReference type="EMBL" id="CCE87093.1"/>
    </source>
</evidence>
<organism evidence="2 3">
    <name type="scientific">Pichia sorbitophila (strain ATCC MYA-4447 / BCRC 22081 / CBS 7064 / NBRC 10061 / NRRL Y-12695)</name>
    <name type="common">Hybrid yeast</name>
    <dbReference type="NCBI Taxonomy" id="559304"/>
    <lineage>
        <taxon>Eukaryota</taxon>
        <taxon>Fungi</taxon>
        <taxon>Dikarya</taxon>
        <taxon>Ascomycota</taxon>
        <taxon>Saccharomycotina</taxon>
        <taxon>Pichiomycetes</taxon>
        <taxon>Debaryomycetaceae</taxon>
        <taxon>Millerozyma</taxon>
    </lineage>
</organism>
<dbReference type="GO" id="GO:0016192">
    <property type="term" value="P:vesicle-mediated transport"/>
    <property type="evidence" value="ECO:0007669"/>
    <property type="project" value="InterPro"/>
</dbReference>
<name>G8XZI4_PICSO</name>
<dbReference type="OrthoDB" id="10256463at2759"/>
<evidence type="ECO:0000313" key="3">
    <source>
        <dbReference type="Proteomes" id="UP000005222"/>
    </source>
</evidence>
<accession>G8XZI4</accession>
<dbReference type="GO" id="GO:0031267">
    <property type="term" value="F:small GTPase binding"/>
    <property type="evidence" value="ECO:0007669"/>
    <property type="project" value="InterPro"/>
</dbReference>
<keyword evidence="3" id="KW-1185">Reference proteome</keyword>
<feature type="transmembrane region" description="Helical" evidence="1">
    <location>
        <begin position="152"/>
        <end position="175"/>
    </location>
</feature>
<dbReference type="GO" id="GO:0005794">
    <property type="term" value="C:Golgi apparatus"/>
    <property type="evidence" value="ECO:0007669"/>
    <property type="project" value="InterPro"/>
</dbReference>
<dbReference type="EMBL" id="FO082046">
    <property type="protein sequence ID" value="CCE87093.1"/>
    <property type="molecule type" value="Genomic_DNA"/>
</dbReference>
<dbReference type="eggNOG" id="KOG3114">
    <property type="taxonomic scope" value="Eukaryota"/>
</dbReference>
<dbReference type="OMA" id="CFILAEN"/>
<feature type="transmembrane region" description="Helical" evidence="1">
    <location>
        <begin position="69"/>
        <end position="92"/>
    </location>
</feature>
<dbReference type="FunCoup" id="G8XZI4">
    <property type="interactions" value="514"/>
</dbReference>
<dbReference type="InParanoid" id="G8XZI4"/>
<protein>
    <submittedName>
        <fullName evidence="2">Piso0_005630 protein</fullName>
    </submittedName>
</protein>
<evidence type="ECO:0000256" key="1">
    <source>
        <dbReference type="SAM" id="Phobius"/>
    </source>
</evidence>
<dbReference type="STRING" id="559304.G8XZI4"/>
<dbReference type="Proteomes" id="UP000005222">
    <property type="component" value="Chromosome N"/>
</dbReference>
<feature type="transmembrane region" description="Helical" evidence="1">
    <location>
        <begin position="104"/>
        <end position="123"/>
    </location>
</feature>
<dbReference type="AlphaFoldDB" id="G8XZI4"/>
<dbReference type="HOGENOM" id="CLU_082766_0_0_1"/>
<dbReference type="InterPro" id="IPR039765">
    <property type="entry name" value="Yip5/YIPF1/YIPF2"/>
</dbReference>
<dbReference type="PANTHER" id="PTHR12822">
    <property type="entry name" value="PROTEIN YIPF"/>
    <property type="match status" value="1"/>
</dbReference>
<keyword evidence="1" id="KW-0812">Transmembrane</keyword>
<reference evidence="2 3" key="1">
    <citation type="journal article" date="2012" name="G3 (Bethesda)">
        <title>Pichia sorbitophila, an interspecies yeast hybrid reveals early steps of genome resolution following polyploidization.</title>
        <authorList>
            <person name="Leh Louis V."/>
            <person name="Despons L."/>
            <person name="Friedrich A."/>
            <person name="Martin T."/>
            <person name="Durrens P."/>
            <person name="Casaregola S."/>
            <person name="Neuveglise C."/>
            <person name="Fairhead C."/>
            <person name="Marck C."/>
            <person name="Cruz J.A."/>
            <person name="Straub M.L."/>
            <person name="Kugler V."/>
            <person name="Sacerdot C."/>
            <person name="Uzunov Z."/>
            <person name="Thierry A."/>
            <person name="Weiss S."/>
            <person name="Bleykasten C."/>
            <person name="De Montigny J."/>
            <person name="Jacques N."/>
            <person name="Jung P."/>
            <person name="Lemaire M."/>
            <person name="Mallet S."/>
            <person name="Morel G."/>
            <person name="Richard G.F."/>
            <person name="Sarkar A."/>
            <person name="Savel G."/>
            <person name="Schacherer J."/>
            <person name="Seret M.L."/>
            <person name="Talla E."/>
            <person name="Samson G."/>
            <person name="Jubin C."/>
            <person name="Poulain J."/>
            <person name="Vacherie B."/>
            <person name="Barbe V."/>
            <person name="Pelletier E."/>
            <person name="Sherman D.J."/>
            <person name="Westhof E."/>
            <person name="Weissenbach J."/>
            <person name="Baret P.V."/>
            <person name="Wincker P."/>
            <person name="Gaillardin C."/>
            <person name="Dujon B."/>
            <person name="Souciet J.L."/>
        </authorList>
    </citation>
    <scope>NUCLEOTIDE SEQUENCE [LARGE SCALE GENOMIC DNA]</scope>
    <source>
        <strain evidence="3">ATCC MYA-4447 / BCRC 22081 / CBS 7064 / NBRC 10061 / NRRL Y-12695</strain>
    </source>
</reference>